<evidence type="ECO:0000313" key="3">
    <source>
        <dbReference type="Proteomes" id="UP001054837"/>
    </source>
</evidence>
<proteinExistence type="predicted"/>
<evidence type="ECO:0000313" key="2">
    <source>
        <dbReference type="EMBL" id="GIY43785.1"/>
    </source>
</evidence>
<name>A0AAV4TBX2_9ARAC</name>
<keyword evidence="3" id="KW-1185">Reference proteome</keyword>
<dbReference type="EMBL" id="BPLQ01009398">
    <property type="protein sequence ID" value="GIY43785.1"/>
    <property type="molecule type" value="Genomic_DNA"/>
</dbReference>
<dbReference type="AlphaFoldDB" id="A0AAV4TBX2"/>
<feature type="compositionally biased region" description="Polar residues" evidence="1">
    <location>
        <begin position="111"/>
        <end position="132"/>
    </location>
</feature>
<organism evidence="2 3">
    <name type="scientific">Caerostris darwini</name>
    <dbReference type="NCBI Taxonomy" id="1538125"/>
    <lineage>
        <taxon>Eukaryota</taxon>
        <taxon>Metazoa</taxon>
        <taxon>Ecdysozoa</taxon>
        <taxon>Arthropoda</taxon>
        <taxon>Chelicerata</taxon>
        <taxon>Arachnida</taxon>
        <taxon>Araneae</taxon>
        <taxon>Araneomorphae</taxon>
        <taxon>Entelegynae</taxon>
        <taxon>Araneoidea</taxon>
        <taxon>Araneidae</taxon>
        <taxon>Caerostris</taxon>
    </lineage>
</organism>
<evidence type="ECO:0000256" key="1">
    <source>
        <dbReference type="SAM" id="MobiDB-lite"/>
    </source>
</evidence>
<sequence length="141" mass="15750">MAMNGRNTINVFENHPGKQDSAKDILFRLRFGEGCLATSSNKSHRTRDFNWQICTSAFPETRQVSEFYALTKRTVGSLHNPFIRNSTKAAPKRISKGCKNYLTTRCIARSHPSNLNRPTESSLQSDRSSSGASDEGFYPSG</sequence>
<reference evidence="2 3" key="1">
    <citation type="submission" date="2021-06" db="EMBL/GenBank/DDBJ databases">
        <title>Caerostris darwini draft genome.</title>
        <authorList>
            <person name="Kono N."/>
            <person name="Arakawa K."/>
        </authorList>
    </citation>
    <scope>NUCLEOTIDE SEQUENCE [LARGE SCALE GENOMIC DNA]</scope>
</reference>
<comment type="caution">
    <text evidence="2">The sequence shown here is derived from an EMBL/GenBank/DDBJ whole genome shotgun (WGS) entry which is preliminary data.</text>
</comment>
<accession>A0AAV4TBX2</accession>
<protein>
    <submittedName>
        <fullName evidence="2">Uncharacterized protein</fullName>
    </submittedName>
</protein>
<gene>
    <name evidence="2" type="ORF">CDAR_560981</name>
</gene>
<dbReference type="Proteomes" id="UP001054837">
    <property type="component" value="Unassembled WGS sequence"/>
</dbReference>
<feature type="region of interest" description="Disordered" evidence="1">
    <location>
        <begin position="109"/>
        <end position="141"/>
    </location>
</feature>